<feature type="chain" id="PRO_5003256053" description="DUF4783 domain-containing protein" evidence="1">
    <location>
        <begin position="30"/>
        <end position="138"/>
    </location>
</feature>
<protein>
    <recommendedName>
        <fullName evidence="4">DUF4783 domain-containing protein</fullName>
    </recommendedName>
</protein>
<dbReference type="HOGENOM" id="CLU_130255_1_0_10"/>
<feature type="signal peptide" evidence="1">
    <location>
        <begin position="1"/>
        <end position="29"/>
    </location>
</feature>
<keyword evidence="3" id="KW-1185">Reference proteome</keyword>
<evidence type="ECO:0000256" key="1">
    <source>
        <dbReference type="SAM" id="SignalP"/>
    </source>
</evidence>
<evidence type="ECO:0000313" key="2">
    <source>
        <dbReference type="EMBL" id="ADY52587.1"/>
    </source>
</evidence>
<accession>F0SAG7</accession>
<gene>
    <name evidence="2" type="ordered locus">Pedsa_2035</name>
</gene>
<dbReference type="AlphaFoldDB" id="F0SAG7"/>
<reference evidence="3" key="2">
    <citation type="submission" date="2011-02" db="EMBL/GenBank/DDBJ databases">
        <title>The complete genome of Pedobacter saltans DSM 12145.</title>
        <authorList>
            <consortium name="US DOE Joint Genome Institute (JGI-PGF)"/>
            <person name="Lucas S."/>
            <person name="Copeland A."/>
            <person name="Lapidus A."/>
            <person name="Bruce D."/>
            <person name="Goodwin L."/>
            <person name="Pitluck S."/>
            <person name="Kyrpides N."/>
            <person name="Mavromatis K."/>
            <person name="Pagani I."/>
            <person name="Ivanova N."/>
            <person name="Ovchinnikova G."/>
            <person name="Lu M."/>
            <person name="Detter J.C."/>
            <person name="Han C."/>
            <person name="Land M."/>
            <person name="Hauser L."/>
            <person name="Markowitz V."/>
            <person name="Cheng J.-F."/>
            <person name="Hugenholtz P."/>
            <person name="Woyke T."/>
            <person name="Wu D."/>
            <person name="Tindall B."/>
            <person name="Pomrenke H.G."/>
            <person name="Brambilla E."/>
            <person name="Klenk H.-P."/>
            <person name="Eisen J.A."/>
        </authorList>
    </citation>
    <scope>NUCLEOTIDE SEQUENCE [LARGE SCALE GENOMIC DNA]</scope>
    <source>
        <strain evidence="3">ATCC 51119 / DSM 12145 / JCM 21818 / LMG 10337 / NBRC 100064 / NCIMB 13643</strain>
    </source>
</reference>
<dbReference type="Pfam" id="PF16022">
    <property type="entry name" value="DUF4783"/>
    <property type="match status" value="1"/>
</dbReference>
<dbReference type="eggNOG" id="ENOG5032Z66">
    <property type="taxonomic scope" value="Bacteria"/>
</dbReference>
<dbReference type="Gene3D" id="3.10.450.50">
    <property type="match status" value="1"/>
</dbReference>
<proteinExistence type="predicted"/>
<evidence type="ECO:0008006" key="4">
    <source>
        <dbReference type="Google" id="ProtNLM"/>
    </source>
</evidence>
<sequence length="138" mass="15699">MSKSFVKQKVMKKFFLLFFLTSAVSIVKADVIEEIAAFMKSGDVKSMSGYFAPTVELNILGQEEIYSNVQTAIILKDFFQKNPPKSSQIIHKVTSNSNYKFAVILLNTSKNIFRVSYELKITSGKFLIAQIRIEENKE</sequence>
<organism evidence="2 3">
    <name type="scientific">Pseudopedobacter saltans (strain ATCC 51119 / DSM 12145 / JCM 21818 / CCUG 39354 / LMG 10337 / NBRC 100064 / NCIMB 13643)</name>
    <name type="common">Pedobacter saltans</name>
    <dbReference type="NCBI Taxonomy" id="762903"/>
    <lineage>
        <taxon>Bacteria</taxon>
        <taxon>Pseudomonadati</taxon>
        <taxon>Bacteroidota</taxon>
        <taxon>Sphingobacteriia</taxon>
        <taxon>Sphingobacteriales</taxon>
        <taxon>Sphingobacteriaceae</taxon>
        <taxon>Pseudopedobacter</taxon>
    </lineage>
</organism>
<keyword evidence="1" id="KW-0732">Signal</keyword>
<name>F0SAG7_PSESL</name>
<reference evidence="2 3" key="1">
    <citation type="journal article" date="2011" name="Stand. Genomic Sci.">
        <title>Complete genome sequence of the gliding, heparinolytic Pedobacter saltans type strain (113).</title>
        <authorList>
            <person name="Liolios K."/>
            <person name="Sikorski J."/>
            <person name="Lu M."/>
            <person name="Nolan M."/>
            <person name="Lapidus A."/>
            <person name="Lucas S."/>
            <person name="Hammon N."/>
            <person name="Deshpande S."/>
            <person name="Cheng J.F."/>
            <person name="Tapia R."/>
            <person name="Han C."/>
            <person name="Goodwin L."/>
            <person name="Pitluck S."/>
            <person name="Huntemann M."/>
            <person name="Ivanova N."/>
            <person name="Pagani I."/>
            <person name="Mavromatis K."/>
            <person name="Ovchinikova G."/>
            <person name="Pati A."/>
            <person name="Chen A."/>
            <person name="Palaniappan K."/>
            <person name="Land M."/>
            <person name="Hauser L."/>
            <person name="Brambilla E.M."/>
            <person name="Kotsyurbenko O."/>
            <person name="Rohde M."/>
            <person name="Tindall B.J."/>
            <person name="Abt B."/>
            <person name="Goker M."/>
            <person name="Detter J.C."/>
            <person name="Woyke T."/>
            <person name="Bristow J."/>
            <person name="Eisen J.A."/>
            <person name="Markowitz V."/>
            <person name="Hugenholtz P."/>
            <person name="Klenk H.P."/>
            <person name="Kyrpides N.C."/>
        </authorList>
    </citation>
    <scope>NUCLEOTIDE SEQUENCE [LARGE SCALE GENOMIC DNA]</scope>
    <source>
        <strain evidence="3">ATCC 51119 / DSM 12145 / JCM 21818 / LMG 10337 / NBRC 100064 / NCIMB 13643</strain>
    </source>
</reference>
<evidence type="ECO:0000313" key="3">
    <source>
        <dbReference type="Proteomes" id="UP000000310"/>
    </source>
</evidence>
<dbReference type="EMBL" id="CP002545">
    <property type="protein sequence ID" value="ADY52587.1"/>
    <property type="molecule type" value="Genomic_DNA"/>
</dbReference>
<dbReference type="Proteomes" id="UP000000310">
    <property type="component" value="Chromosome"/>
</dbReference>
<dbReference type="STRING" id="762903.Pedsa_2035"/>
<dbReference type="InterPro" id="IPR031977">
    <property type="entry name" value="DUF4783"/>
</dbReference>
<dbReference type="KEGG" id="psn:Pedsa_2035"/>